<dbReference type="EMBL" id="HBIV01024915">
    <property type="protein sequence ID" value="CAE0666263.1"/>
    <property type="molecule type" value="Transcribed_RNA"/>
</dbReference>
<sequence>MNNAPGMFCSQHSQTFRKAARASSSSSSSSPSLLSSCGRLRVLKYYYYYYYSYWRKKQQRHRWGCRGGGPWERINLTYSSPNVWAGPDYQKPYACARGRPVSIWHRNKTKPWVDSPFISRKMVESPPKGTHIRKARDRVYQEEVQESPDYASRHVWKGNRKLGEPLTPILPFKHNKSFIKNTTEFGYQDIHMPHRGISTNFLRGLIFVKDQHKWNGIGIFNLSSGKQLSDFEGRGDYEVATLDRTRVTPFGYARTKEMDYATLDEQPTRLDAKEWERPGWLLQSEKQFMHDMPAYYKMIQLVAKRKRWDFWQYLQGFYRKNRKKLAHMRMSLCPLCVRSTQTGSP</sequence>
<dbReference type="AlphaFoldDB" id="A0A6V3NAH0"/>
<evidence type="ECO:0000313" key="4">
    <source>
        <dbReference type="EMBL" id="CAE0666264.1"/>
    </source>
</evidence>
<dbReference type="EMBL" id="HBIV01024917">
    <property type="protein sequence ID" value="CAE0666264.1"/>
    <property type="molecule type" value="Transcribed_RNA"/>
</dbReference>
<evidence type="ECO:0000313" key="1">
    <source>
        <dbReference type="EMBL" id="CAE0666261.1"/>
    </source>
</evidence>
<gene>
    <name evidence="1" type="ORF">LGLO00237_LOCUS17871</name>
    <name evidence="2" type="ORF">LGLO00237_LOCUS17872</name>
    <name evidence="3" type="ORF">LGLO00237_LOCUS17873</name>
    <name evidence="4" type="ORF">LGLO00237_LOCUS17874</name>
</gene>
<name>A0A6V3NAH0_9EUKA</name>
<dbReference type="EMBL" id="HBIV01024914">
    <property type="protein sequence ID" value="CAE0666262.1"/>
    <property type="molecule type" value="Transcribed_RNA"/>
</dbReference>
<organism evidence="4">
    <name type="scientific">Lotharella globosa</name>
    <dbReference type="NCBI Taxonomy" id="91324"/>
    <lineage>
        <taxon>Eukaryota</taxon>
        <taxon>Sar</taxon>
        <taxon>Rhizaria</taxon>
        <taxon>Cercozoa</taxon>
        <taxon>Chlorarachniophyceae</taxon>
        <taxon>Lotharella</taxon>
    </lineage>
</organism>
<evidence type="ECO:0000313" key="2">
    <source>
        <dbReference type="EMBL" id="CAE0666262.1"/>
    </source>
</evidence>
<reference evidence="4" key="1">
    <citation type="submission" date="2021-01" db="EMBL/GenBank/DDBJ databases">
        <authorList>
            <person name="Corre E."/>
            <person name="Pelletier E."/>
            <person name="Niang G."/>
            <person name="Scheremetjew M."/>
            <person name="Finn R."/>
            <person name="Kale V."/>
            <person name="Holt S."/>
            <person name="Cochrane G."/>
            <person name="Meng A."/>
            <person name="Brown T."/>
            <person name="Cohen L."/>
        </authorList>
    </citation>
    <scope>NUCLEOTIDE SEQUENCE</scope>
    <source>
        <strain evidence="4">CCCM811</strain>
    </source>
</reference>
<dbReference type="EMBL" id="HBIV01024913">
    <property type="protein sequence ID" value="CAE0666261.1"/>
    <property type="molecule type" value="Transcribed_RNA"/>
</dbReference>
<protein>
    <submittedName>
        <fullName evidence="4">Uncharacterized protein</fullName>
    </submittedName>
</protein>
<evidence type="ECO:0000313" key="3">
    <source>
        <dbReference type="EMBL" id="CAE0666263.1"/>
    </source>
</evidence>
<accession>A0A6V3NAH0</accession>
<proteinExistence type="predicted"/>